<comment type="caution">
    <text evidence="6">The sequence shown here is derived from an EMBL/GenBank/DDBJ whole genome shotgun (WGS) entry which is preliminary data.</text>
</comment>
<comment type="similarity">
    <text evidence="1">Belongs to the ABC transporter superfamily.</text>
</comment>
<reference evidence="6 7" key="1">
    <citation type="journal article" date="2019" name="Lett. Appl. Microbiol.">
        <title>A case of 'blown pack' spoilage of vacuum-packaged pork likely associated with Clostridium estertheticum in Canada.</title>
        <authorList>
            <person name="Zhang P."/>
            <person name="Ward P."/>
            <person name="McMullen L.M."/>
            <person name="Yang X."/>
        </authorList>
    </citation>
    <scope>NUCLEOTIDE SEQUENCE [LARGE SCALE GENOMIC DNA]</scope>
    <source>
        <strain evidence="6 7">MA19</strain>
    </source>
</reference>
<feature type="domain" description="ABC transporter" evidence="5">
    <location>
        <begin position="6"/>
        <end position="234"/>
    </location>
</feature>
<dbReference type="PANTHER" id="PTHR43335:SF8">
    <property type="entry name" value="ABC TRANSPORTER, ATP-BINDING PROTEIN"/>
    <property type="match status" value="1"/>
</dbReference>
<dbReference type="InterPro" id="IPR017871">
    <property type="entry name" value="ABC_transporter-like_CS"/>
</dbReference>
<evidence type="ECO:0000256" key="1">
    <source>
        <dbReference type="ARBA" id="ARBA00005417"/>
    </source>
</evidence>
<evidence type="ECO:0000313" key="6">
    <source>
        <dbReference type="EMBL" id="MPQ64784.1"/>
    </source>
</evidence>
<dbReference type="InterPro" id="IPR003593">
    <property type="entry name" value="AAA+_ATPase"/>
</dbReference>
<dbReference type="PROSITE" id="PS00211">
    <property type="entry name" value="ABC_TRANSPORTER_1"/>
    <property type="match status" value="1"/>
</dbReference>
<evidence type="ECO:0000313" key="7">
    <source>
        <dbReference type="Proteomes" id="UP000342249"/>
    </source>
</evidence>
<protein>
    <submittedName>
        <fullName evidence="6">ABC transporter ATP-binding protein</fullName>
    </submittedName>
</protein>
<dbReference type="GO" id="GO:0016887">
    <property type="term" value="F:ATP hydrolysis activity"/>
    <property type="evidence" value="ECO:0007669"/>
    <property type="project" value="InterPro"/>
</dbReference>
<dbReference type="EMBL" id="SPSF01000056">
    <property type="protein sequence ID" value="MPQ64784.1"/>
    <property type="molecule type" value="Genomic_DNA"/>
</dbReference>
<proteinExistence type="inferred from homology"/>
<name>A0A5N7IUJ7_9CLOT</name>
<dbReference type="Proteomes" id="UP000342249">
    <property type="component" value="Unassembled WGS sequence"/>
</dbReference>
<dbReference type="PROSITE" id="PS50893">
    <property type="entry name" value="ABC_TRANSPORTER_2"/>
    <property type="match status" value="1"/>
</dbReference>
<gene>
    <name evidence="6" type="ORF">E4V82_22190</name>
</gene>
<evidence type="ECO:0000256" key="4">
    <source>
        <dbReference type="ARBA" id="ARBA00022840"/>
    </source>
</evidence>
<accession>A0A5N7IUJ7</accession>
<keyword evidence="2" id="KW-0813">Transport</keyword>
<dbReference type="AlphaFoldDB" id="A0A5N7IUJ7"/>
<dbReference type="GO" id="GO:0005524">
    <property type="term" value="F:ATP binding"/>
    <property type="evidence" value="ECO:0007669"/>
    <property type="project" value="UniProtKB-KW"/>
</dbReference>
<dbReference type="PANTHER" id="PTHR43335">
    <property type="entry name" value="ABC TRANSPORTER, ATP-BINDING PROTEIN"/>
    <property type="match status" value="1"/>
</dbReference>
<keyword evidence="3" id="KW-0547">Nucleotide-binding</keyword>
<evidence type="ECO:0000256" key="2">
    <source>
        <dbReference type="ARBA" id="ARBA00022448"/>
    </source>
</evidence>
<evidence type="ECO:0000259" key="5">
    <source>
        <dbReference type="PROSITE" id="PS50893"/>
    </source>
</evidence>
<keyword evidence="4 6" id="KW-0067">ATP-binding</keyword>
<sequence length="307" mass="34420">MGDTILKTKKLTKKYGKDFAVNNVDLELKQGDIYGLVGKNGAGKTTILRMISGLSIPTSGELELFNETSKAGLNNSRSKIGCMIETPSFHKYLSAKKNLEYYRLQRGIVEKDCVDEAIKMVSLEDSGKKKFKNFSLGMKQRLGLALAIMTSPDLLILDEPTNGLDPTGIIELRELLLRFNKERNTTIIISSHILSELSQLANTYGFINKGEFVEQISAKDLEEKCRRHLLIKVDDTSKATLIIENKLGSMEYEVLNRNEIRLYQHIDTPEIVSETLINNGIKLFSINNSGLNLEAYFVNLIGGNKHD</sequence>
<dbReference type="SUPFAM" id="SSF52540">
    <property type="entry name" value="P-loop containing nucleoside triphosphate hydrolases"/>
    <property type="match status" value="1"/>
</dbReference>
<organism evidence="6 7">
    <name type="scientific">Clostridium estertheticum</name>
    <dbReference type="NCBI Taxonomy" id="238834"/>
    <lineage>
        <taxon>Bacteria</taxon>
        <taxon>Bacillati</taxon>
        <taxon>Bacillota</taxon>
        <taxon>Clostridia</taxon>
        <taxon>Eubacteriales</taxon>
        <taxon>Clostridiaceae</taxon>
        <taxon>Clostridium</taxon>
    </lineage>
</organism>
<dbReference type="InterPro" id="IPR003439">
    <property type="entry name" value="ABC_transporter-like_ATP-bd"/>
</dbReference>
<dbReference type="SMART" id="SM00382">
    <property type="entry name" value="AAA"/>
    <property type="match status" value="1"/>
</dbReference>
<dbReference type="Pfam" id="PF00005">
    <property type="entry name" value="ABC_tran"/>
    <property type="match status" value="1"/>
</dbReference>
<dbReference type="Gene3D" id="3.40.50.300">
    <property type="entry name" value="P-loop containing nucleotide triphosphate hydrolases"/>
    <property type="match status" value="1"/>
</dbReference>
<dbReference type="RefSeq" id="WP_152753935.1">
    <property type="nucleotide sequence ID" value="NZ_SPSE01000054.1"/>
</dbReference>
<dbReference type="InterPro" id="IPR027417">
    <property type="entry name" value="P-loop_NTPase"/>
</dbReference>
<evidence type="ECO:0000256" key="3">
    <source>
        <dbReference type="ARBA" id="ARBA00022741"/>
    </source>
</evidence>